<dbReference type="CDD" id="cd00037">
    <property type="entry name" value="CLECT"/>
    <property type="match status" value="1"/>
</dbReference>
<accession>A0A8J2SLR3</accession>
<evidence type="ECO:0000313" key="6">
    <source>
        <dbReference type="Proteomes" id="UP000789595"/>
    </source>
</evidence>
<organism evidence="5 6">
    <name type="scientific">Pelagomonas calceolata</name>
    <dbReference type="NCBI Taxonomy" id="35677"/>
    <lineage>
        <taxon>Eukaryota</taxon>
        <taxon>Sar</taxon>
        <taxon>Stramenopiles</taxon>
        <taxon>Ochrophyta</taxon>
        <taxon>Pelagophyceae</taxon>
        <taxon>Pelagomonadales</taxon>
        <taxon>Pelagomonadaceae</taxon>
        <taxon>Pelagomonas</taxon>
    </lineage>
</organism>
<evidence type="ECO:0000259" key="4">
    <source>
        <dbReference type="PROSITE" id="PS50041"/>
    </source>
</evidence>
<keyword evidence="2" id="KW-0472">Membrane</keyword>
<feature type="transmembrane region" description="Helical" evidence="2">
    <location>
        <begin position="529"/>
        <end position="550"/>
    </location>
</feature>
<dbReference type="PANTHER" id="PTHR22803">
    <property type="entry name" value="MANNOSE, PHOSPHOLIPASE, LECTIN RECEPTOR RELATED"/>
    <property type="match status" value="1"/>
</dbReference>
<reference evidence="5" key="1">
    <citation type="submission" date="2021-11" db="EMBL/GenBank/DDBJ databases">
        <authorList>
            <consortium name="Genoscope - CEA"/>
            <person name="William W."/>
        </authorList>
    </citation>
    <scope>NUCLEOTIDE SEQUENCE</scope>
</reference>
<protein>
    <recommendedName>
        <fullName evidence="4">C-type lectin domain-containing protein</fullName>
    </recommendedName>
</protein>
<keyword evidence="6" id="KW-1185">Reference proteome</keyword>
<dbReference type="InterPro" id="IPR050111">
    <property type="entry name" value="C-type_lectin/snaclec_domain"/>
</dbReference>
<evidence type="ECO:0000256" key="3">
    <source>
        <dbReference type="SAM" id="SignalP"/>
    </source>
</evidence>
<dbReference type="PROSITE" id="PS50041">
    <property type="entry name" value="C_TYPE_LECTIN_2"/>
    <property type="match status" value="1"/>
</dbReference>
<dbReference type="InterPro" id="IPR016187">
    <property type="entry name" value="CTDL_fold"/>
</dbReference>
<feature type="domain" description="C-type lectin" evidence="4">
    <location>
        <begin position="204"/>
        <end position="319"/>
    </location>
</feature>
<dbReference type="InterPro" id="IPR016186">
    <property type="entry name" value="C-type_lectin-like/link_sf"/>
</dbReference>
<dbReference type="SUPFAM" id="SSF56436">
    <property type="entry name" value="C-type lectin-like"/>
    <property type="match status" value="1"/>
</dbReference>
<dbReference type="SMART" id="SM00034">
    <property type="entry name" value="CLECT"/>
    <property type="match status" value="1"/>
</dbReference>
<dbReference type="Gene3D" id="2.60.120.560">
    <property type="entry name" value="Exo-inulinase, domain 1"/>
    <property type="match status" value="1"/>
</dbReference>
<dbReference type="InterPro" id="IPR010496">
    <property type="entry name" value="AL/BT2_dom"/>
</dbReference>
<sequence>MAAQALLRAASVVLLCWRAATAGTCFSDDFSSIDSGWISVDGDWKWSGGTVDDNVGNYGEGHVLYRDADYSDGYLEASVSVSSGQAGLLFRIADMPVAADYINNAGQMYYCGINLNWVRCGRMNDAWSEIWRYNTPIALGQFYDLGINMEGSKFTVFLDGAEIGSFSDSSYSSGGIGLRTYWGRGIYDSISYEAPGCAGSNSPFVYVDQEMSWTDAREYCRTHHHDLASIHSASENAEVAALCPVWCFLGGSDVDQEGTWTWSDGSAWAYENWDTGQPNNVNGPEDYLNMWGAAPGSSNREHGKWNDLRPEGPHTFVCRETPASSTYEIVVNGVMNEPLTVIGDAWAAGSDSFGSYITSSPGLCYAGGTGVCYLRWEHDLGTGDFTSTMNLVVTDLYNSGASFEFNYNSAWGSNFGFAGYGSLDVFTDGPFFGDGPSYHGNLASYGIIDGELMTLVVQRRGDDYTISVTTAAMGEKVVHTQTKAGDIQGLGLRPWRGTIRLYSWTVTTGLSIQGTYDADADDDSDDNSLVVILGVVIGVLLVVIAILVIMKRSKVAKPPQGHRGPAMVEAATSPTAPPQLASIKAEALGMMSEEPIAEAVPHGHVSGAEAAAMAAGEPPPQPSAGWGRRFASWRAVVEPPPPPEPEFEPEC</sequence>
<evidence type="ECO:0000256" key="1">
    <source>
        <dbReference type="SAM" id="MobiDB-lite"/>
    </source>
</evidence>
<feature type="region of interest" description="Disordered" evidence="1">
    <location>
        <begin position="607"/>
        <end position="627"/>
    </location>
</feature>
<dbReference type="GO" id="GO:0016787">
    <property type="term" value="F:hydrolase activity"/>
    <property type="evidence" value="ECO:0007669"/>
    <property type="project" value="InterPro"/>
</dbReference>
<dbReference type="Pfam" id="PF00059">
    <property type="entry name" value="Lectin_C"/>
    <property type="match status" value="1"/>
</dbReference>
<feature type="chain" id="PRO_5035311720" description="C-type lectin domain-containing protein" evidence="3">
    <location>
        <begin position="23"/>
        <end position="651"/>
    </location>
</feature>
<comment type="caution">
    <text evidence="5">The sequence shown here is derived from an EMBL/GenBank/DDBJ whole genome shotgun (WGS) entry which is preliminary data.</text>
</comment>
<evidence type="ECO:0000256" key="2">
    <source>
        <dbReference type="SAM" id="Phobius"/>
    </source>
</evidence>
<keyword evidence="2" id="KW-0812">Transmembrane</keyword>
<keyword evidence="3" id="KW-0732">Signal</keyword>
<feature type="compositionally biased region" description="Low complexity" evidence="1">
    <location>
        <begin position="607"/>
        <end position="616"/>
    </location>
</feature>
<gene>
    <name evidence="5" type="ORF">PECAL_4P04500</name>
</gene>
<name>A0A8J2SLR3_9STRA</name>
<dbReference type="InterPro" id="IPR001304">
    <property type="entry name" value="C-type_lectin-like"/>
</dbReference>
<dbReference type="Gene3D" id="3.10.100.10">
    <property type="entry name" value="Mannose-Binding Protein A, subunit A"/>
    <property type="match status" value="1"/>
</dbReference>
<proteinExistence type="predicted"/>
<dbReference type="EMBL" id="CAKKNE010000004">
    <property type="protein sequence ID" value="CAH0373266.1"/>
    <property type="molecule type" value="Genomic_DNA"/>
</dbReference>
<dbReference type="Pfam" id="PF06439">
    <property type="entry name" value="3keto-disac_hyd"/>
    <property type="match status" value="1"/>
</dbReference>
<dbReference type="Proteomes" id="UP000789595">
    <property type="component" value="Unassembled WGS sequence"/>
</dbReference>
<feature type="signal peptide" evidence="3">
    <location>
        <begin position="1"/>
        <end position="22"/>
    </location>
</feature>
<dbReference type="AlphaFoldDB" id="A0A8J2SLR3"/>
<keyword evidence="2" id="KW-1133">Transmembrane helix</keyword>
<evidence type="ECO:0000313" key="5">
    <source>
        <dbReference type="EMBL" id="CAH0373266.1"/>
    </source>
</evidence>
<dbReference type="OrthoDB" id="441660at2759"/>
<feature type="region of interest" description="Disordered" evidence="1">
    <location>
        <begin position="556"/>
        <end position="578"/>
    </location>
</feature>